<name>A0ABS4DYV9_9HYPH</name>
<comment type="caution">
    <text evidence="1">The sequence shown here is derived from an EMBL/GenBank/DDBJ whole genome shotgun (WGS) entry which is preliminary data.</text>
</comment>
<organism evidence="1 2">
    <name type="scientific">Rhizobium halophytocola</name>
    <dbReference type="NCBI Taxonomy" id="735519"/>
    <lineage>
        <taxon>Bacteria</taxon>
        <taxon>Pseudomonadati</taxon>
        <taxon>Pseudomonadota</taxon>
        <taxon>Alphaproteobacteria</taxon>
        <taxon>Hyphomicrobiales</taxon>
        <taxon>Rhizobiaceae</taxon>
        <taxon>Rhizobium/Agrobacterium group</taxon>
        <taxon>Rhizobium</taxon>
    </lineage>
</organism>
<dbReference type="EMBL" id="JAGGJU010000005">
    <property type="protein sequence ID" value="MBP1850871.1"/>
    <property type="molecule type" value="Genomic_DNA"/>
</dbReference>
<accession>A0ABS4DYV9</accession>
<reference evidence="1 2" key="1">
    <citation type="submission" date="2021-03" db="EMBL/GenBank/DDBJ databases">
        <title>Genomic Encyclopedia of Type Strains, Phase IV (KMG-IV): sequencing the most valuable type-strain genomes for metagenomic binning, comparative biology and taxonomic classification.</title>
        <authorList>
            <person name="Goeker M."/>
        </authorList>
    </citation>
    <scope>NUCLEOTIDE SEQUENCE [LARGE SCALE GENOMIC DNA]</scope>
    <source>
        <strain evidence="1 2">DSM 21600</strain>
    </source>
</reference>
<proteinExistence type="predicted"/>
<sequence length="299" mass="33986">MNGEDMGLTVDELAGCPKLVPGLKLLAGQLQTRFDANPRLARYLASHQRWLMSQVGFALYLKHSTEPGHPGLTTGSLKAKILPEKIASRNTVLTFLDQLLAYRFVQVSGDPAKRPRRFEVTMVCYEAMFGWFMLNLAALDLVDGGERVAILQRRPELFKLAQPRFADAAVDDPTWRHPPRRVAMFLWTEAGGLVMDELICQVNHTVDADWLPVGRLDARTISSHFMMSRTHLQRLFRKAVDADCLRWVDERRTAVFMSRDYLAEYCRWHAVKLALVDEAFEWAIEALATDSVLRQRSAG</sequence>
<evidence type="ECO:0000313" key="2">
    <source>
        <dbReference type="Proteomes" id="UP000759443"/>
    </source>
</evidence>
<keyword evidence="2" id="KW-1185">Reference proteome</keyword>
<evidence type="ECO:0000313" key="1">
    <source>
        <dbReference type="EMBL" id="MBP1850871.1"/>
    </source>
</evidence>
<dbReference type="Proteomes" id="UP000759443">
    <property type="component" value="Unassembled WGS sequence"/>
</dbReference>
<gene>
    <name evidence="1" type="ORF">J2Z17_002308</name>
</gene>
<protein>
    <submittedName>
        <fullName evidence="1">AraC-like DNA-binding protein</fullName>
    </submittedName>
</protein>